<evidence type="ECO:0000259" key="2">
    <source>
        <dbReference type="PROSITE" id="PS50157"/>
    </source>
</evidence>
<dbReference type="PROSITE" id="PS50157">
    <property type="entry name" value="ZINC_FINGER_C2H2_2"/>
    <property type="match status" value="1"/>
</dbReference>
<comment type="caution">
    <text evidence="3">The sequence shown here is derived from an EMBL/GenBank/DDBJ whole genome shotgun (WGS) entry which is preliminary data.</text>
</comment>
<evidence type="ECO:0000256" key="1">
    <source>
        <dbReference type="PROSITE-ProRule" id="PRU00042"/>
    </source>
</evidence>
<protein>
    <recommendedName>
        <fullName evidence="2">C2H2-type domain-containing protein</fullName>
    </recommendedName>
</protein>
<keyword evidence="4" id="KW-1185">Reference proteome</keyword>
<dbReference type="PROSITE" id="PS00028">
    <property type="entry name" value="ZINC_FINGER_C2H2_1"/>
    <property type="match status" value="2"/>
</dbReference>
<organism evidence="3 4">
    <name type="scientific">Fusarium poae</name>
    <dbReference type="NCBI Taxonomy" id="36050"/>
    <lineage>
        <taxon>Eukaryota</taxon>
        <taxon>Fungi</taxon>
        <taxon>Dikarya</taxon>
        <taxon>Ascomycota</taxon>
        <taxon>Pezizomycotina</taxon>
        <taxon>Sordariomycetes</taxon>
        <taxon>Hypocreomycetidae</taxon>
        <taxon>Hypocreales</taxon>
        <taxon>Nectriaceae</taxon>
        <taxon>Fusarium</taxon>
    </lineage>
</organism>
<keyword evidence="1" id="KW-0479">Metal-binding</keyword>
<keyword evidence="1" id="KW-0863">Zinc-finger</keyword>
<evidence type="ECO:0000313" key="4">
    <source>
        <dbReference type="Proteomes" id="UP000091967"/>
    </source>
</evidence>
<keyword evidence="1" id="KW-0862">Zinc</keyword>
<dbReference type="EMBL" id="LYXU01000133">
    <property type="protein sequence ID" value="OBS15796.1"/>
    <property type="molecule type" value="Genomic_DNA"/>
</dbReference>
<sequence>MPCDCCGVNLTSLDALLSHLKRHRKQIQSLEDVVVNIALSRNPIVDQAVTEKIDKRAKATHTCHRCGQKLANSTALHRHAWKHLEWKRVCPKCSAKHNTASRYILHKCGNEEKPDRAKQQVREDYVSKELGMTRRPIRATEATNAIEATEAAEVMEMENGSDAGIQDQEPSHPNDLEQCTLWQSQYLNPEILYEFNIPSTSV</sequence>
<evidence type="ECO:0000313" key="3">
    <source>
        <dbReference type="EMBL" id="OBS15796.1"/>
    </source>
</evidence>
<dbReference type="GO" id="GO:0008270">
    <property type="term" value="F:zinc ion binding"/>
    <property type="evidence" value="ECO:0007669"/>
    <property type="project" value="UniProtKB-KW"/>
</dbReference>
<accession>A0A1B8A5P0</accession>
<gene>
    <name evidence="3" type="ORF">FPOA_13427</name>
</gene>
<reference evidence="3 4" key="1">
    <citation type="submission" date="2016-06" db="EMBL/GenBank/DDBJ databases">
        <title>Living apart together: crosstalk between the core and supernumerary genomes in a fungal plant pathogen.</title>
        <authorList>
            <person name="Vanheule A."/>
            <person name="Audenaert K."/>
            <person name="Warris S."/>
            <person name="Van De Geest H."/>
            <person name="Schijlen E."/>
            <person name="Hofte M."/>
            <person name="De Saeger S."/>
            <person name="Haesaert G."/>
            <person name="Waalwijk C."/>
            <person name="Van Der Lee T."/>
        </authorList>
    </citation>
    <scope>NUCLEOTIDE SEQUENCE [LARGE SCALE GENOMIC DNA]</scope>
    <source>
        <strain evidence="3 4">2516</strain>
    </source>
</reference>
<dbReference type="Proteomes" id="UP000091967">
    <property type="component" value="Unassembled WGS sequence"/>
</dbReference>
<proteinExistence type="predicted"/>
<dbReference type="InterPro" id="IPR013087">
    <property type="entry name" value="Znf_C2H2_type"/>
</dbReference>
<feature type="domain" description="C2H2-type" evidence="2">
    <location>
        <begin position="61"/>
        <end position="88"/>
    </location>
</feature>
<name>A0A1B8A5P0_FUSPO</name>
<dbReference type="AlphaFoldDB" id="A0A1B8A5P0"/>